<dbReference type="Gene3D" id="2.130.10.130">
    <property type="entry name" value="Integrin alpha, N-terminal"/>
    <property type="match status" value="2"/>
</dbReference>
<evidence type="ECO:0000313" key="3">
    <source>
        <dbReference type="Proteomes" id="UP001431776"/>
    </source>
</evidence>
<dbReference type="InterPro" id="IPR028994">
    <property type="entry name" value="Integrin_alpha_N"/>
</dbReference>
<evidence type="ECO:0000256" key="1">
    <source>
        <dbReference type="ARBA" id="ARBA00022729"/>
    </source>
</evidence>
<gene>
    <name evidence="2" type="ORF">QJ522_17105</name>
</gene>
<keyword evidence="3" id="KW-1185">Reference proteome</keyword>
<dbReference type="Proteomes" id="UP001431776">
    <property type="component" value="Unassembled WGS sequence"/>
</dbReference>
<dbReference type="Pfam" id="PF13517">
    <property type="entry name" value="FG-GAP_3"/>
    <property type="match status" value="3"/>
</dbReference>
<reference evidence="2" key="1">
    <citation type="submission" date="2023-05" db="EMBL/GenBank/DDBJ databases">
        <title>Anaerotaeda fermentans gen. nov., sp. nov., a novel anaerobic planctomycete of the new family within the order Sedimentisphaerales isolated from Taman Peninsula, Russia.</title>
        <authorList>
            <person name="Khomyakova M.A."/>
            <person name="Merkel A.Y."/>
            <person name="Slobodkin A.I."/>
        </authorList>
    </citation>
    <scope>NUCLEOTIDE SEQUENCE</scope>
    <source>
        <strain evidence="2">M17dextr</strain>
    </source>
</reference>
<organism evidence="2 3">
    <name type="scientific">Anaerobaca lacustris</name>
    <dbReference type="NCBI Taxonomy" id="3044600"/>
    <lineage>
        <taxon>Bacteria</taxon>
        <taxon>Pseudomonadati</taxon>
        <taxon>Planctomycetota</taxon>
        <taxon>Phycisphaerae</taxon>
        <taxon>Sedimentisphaerales</taxon>
        <taxon>Anaerobacaceae</taxon>
        <taxon>Anaerobaca</taxon>
    </lineage>
</organism>
<comment type="caution">
    <text evidence="2">The sequence shown here is derived from an EMBL/GenBank/DDBJ whole genome shotgun (WGS) entry which is preliminary data.</text>
</comment>
<dbReference type="RefSeq" id="WP_349246191.1">
    <property type="nucleotide sequence ID" value="NZ_JASCXX010000024.1"/>
</dbReference>
<dbReference type="SUPFAM" id="SSF69318">
    <property type="entry name" value="Integrin alpha N-terminal domain"/>
    <property type="match status" value="1"/>
</dbReference>
<dbReference type="InterPro" id="IPR013517">
    <property type="entry name" value="FG-GAP"/>
</dbReference>
<sequence length="391" mass="43658">MIRNNGMRDLLILLLFACMVTGSLFGAMPRFECHEIADVGMRMGQTALVDIDKDGKLDWVVGQSGKMWWFQYVAPDKWIQHDIGEGARTDVGGTAFDIDGDGWIDVVAGTAWYRNTGRPREERFERYETGAIANHDMVAADIDGDGKLDVVACSDDKRHPYLVWYKIPDDPREKWVEHRIGPGIHGGVDPMGVGDLTGNGHNDVVRGDVWFENADGKGTKWIEHAVLTPPDGSRPERYGLALKTWVCDLSGNGEMDIIQAEADTPDGRVFWWENKGKGRAWQFHLISANHTNQDFHSLAVADFNNNGRLDVFSGGGPLSKDTRKCFIWENLDGKGRRWKEHLILEGKRCHEAKAADVDGDGDIDIATKPWNGSLHIYLRNVLVEDAATSSQ</sequence>
<dbReference type="PANTHER" id="PTHR44103:SF1">
    <property type="entry name" value="PROPROTEIN CONVERTASE P"/>
    <property type="match status" value="1"/>
</dbReference>
<proteinExistence type="predicted"/>
<protein>
    <submittedName>
        <fullName evidence="2">VCBS repeat-containing protein</fullName>
    </submittedName>
</protein>
<keyword evidence="1" id="KW-0732">Signal</keyword>
<evidence type="ECO:0000313" key="2">
    <source>
        <dbReference type="EMBL" id="MDI6450781.1"/>
    </source>
</evidence>
<dbReference type="AlphaFoldDB" id="A0AAW6U5E4"/>
<accession>A0AAW6U5E4</accession>
<name>A0AAW6U5E4_9BACT</name>
<dbReference type="PANTHER" id="PTHR44103">
    <property type="entry name" value="PROPROTEIN CONVERTASE P"/>
    <property type="match status" value="1"/>
</dbReference>
<dbReference type="EMBL" id="JASCXX010000024">
    <property type="protein sequence ID" value="MDI6450781.1"/>
    <property type="molecule type" value="Genomic_DNA"/>
</dbReference>